<dbReference type="SMART" id="SM00228">
    <property type="entry name" value="PDZ"/>
    <property type="match status" value="1"/>
</dbReference>
<evidence type="ECO:0000259" key="1">
    <source>
        <dbReference type="PROSITE" id="PS50106"/>
    </source>
</evidence>
<protein>
    <recommendedName>
        <fullName evidence="1">PDZ domain-containing protein</fullName>
    </recommendedName>
</protein>
<dbReference type="PANTHER" id="PTHR19964:SF89">
    <property type="entry name" value="INACTIVATION-NO-AFTER-POTENTIAL D PROTEIN-LIKE PROTEIN"/>
    <property type="match status" value="1"/>
</dbReference>
<dbReference type="PANTHER" id="PTHR19964">
    <property type="entry name" value="MULTIPLE PDZ DOMAIN PROTEIN"/>
    <property type="match status" value="1"/>
</dbReference>
<keyword evidence="3" id="KW-1185">Reference proteome</keyword>
<name>A0A7R9BXP9_9CRUS</name>
<organism evidence="2">
    <name type="scientific">Notodromas monacha</name>
    <dbReference type="NCBI Taxonomy" id="399045"/>
    <lineage>
        <taxon>Eukaryota</taxon>
        <taxon>Metazoa</taxon>
        <taxon>Ecdysozoa</taxon>
        <taxon>Arthropoda</taxon>
        <taxon>Crustacea</taxon>
        <taxon>Oligostraca</taxon>
        <taxon>Ostracoda</taxon>
        <taxon>Podocopa</taxon>
        <taxon>Podocopida</taxon>
        <taxon>Cypridocopina</taxon>
        <taxon>Cypridoidea</taxon>
        <taxon>Cyprididae</taxon>
        <taxon>Notodromas</taxon>
    </lineage>
</organism>
<evidence type="ECO:0000313" key="3">
    <source>
        <dbReference type="Proteomes" id="UP000678499"/>
    </source>
</evidence>
<dbReference type="EMBL" id="OA887681">
    <property type="protein sequence ID" value="CAD7283563.1"/>
    <property type="molecule type" value="Genomic_DNA"/>
</dbReference>
<dbReference type="InterPro" id="IPR001478">
    <property type="entry name" value="PDZ"/>
</dbReference>
<dbReference type="Proteomes" id="UP000678499">
    <property type="component" value="Unassembled WGS sequence"/>
</dbReference>
<accession>A0A7R9BXP9</accession>
<sequence>MSNSTGTEVLPVPLARIEDFVETSIVLKKDKNGLGLGIVGGSNTFFETVCVSELDPGGAASRDGRLQLGDILLEVNDVSLRTCTQLQAARALRQASSPVKLRVLRENPEVLFVTDEDPCRFVTIVLKKTIVTESLGLSLMGS</sequence>
<dbReference type="PROSITE" id="PS50106">
    <property type="entry name" value="PDZ"/>
    <property type="match status" value="1"/>
</dbReference>
<feature type="domain" description="PDZ" evidence="1">
    <location>
        <begin position="24"/>
        <end position="107"/>
    </location>
</feature>
<dbReference type="AlphaFoldDB" id="A0A7R9BXP9"/>
<dbReference type="OrthoDB" id="438726at2759"/>
<dbReference type="EMBL" id="CAJPEX010005644">
    <property type="protein sequence ID" value="CAG0923715.1"/>
    <property type="molecule type" value="Genomic_DNA"/>
</dbReference>
<dbReference type="SUPFAM" id="SSF50156">
    <property type="entry name" value="PDZ domain-like"/>
    <property type="match status" value="1"/>
</dbReference>
<evidence type="ECO:0000313" key="2">
    <source>
        <dbReference type="EMBL" id="CAD7283563.1"/>
    </source>
</evidence>
<dbReference type="Gene3D" id="2.30.42.10">
    <property type="match status" value="1"/>
</dbReference>
<dbReference type="InterPro" id="IPR051342">
    <property type="entry name" value="PDZ_scaffold"/>
</dbReference>
<gene>
    <name evidence="2" type="ORF">NMOB1V02_LOCUS11178</name>
</gene>
<reference evidence="2" key="1">
    <citation type="submission" date="2020-11" db="EMBL/GenBank/DDBJ databases">
        <authorList>
            <person name="Tran Van P."/>
        </authorList>
    </citation>
    <scope>NUCLEOTIDE SEQUENCE</scope>
</reference>
<feature type="non-terminal residue" evidence="2">
    <location>
        <position position="1"/>
    </location>
</feature>
<dbReference type="InterPro" id="IPR036034">
    <property type="entry name" value="PDZ_sf"/>
</dbReference>
<proteinExistence type="predicted"/>
<dbReference type="Pfam" id="PF00595">
    <property type="entry name" value="PDZ"/>
    <property type="match status" value="1"/>
</dbReference>